<evidence type="ECO:0000313" key="2">
    <source>
        <dbReference type="EMBL" id="MFD1018578.1"/>
    </source>
</evidence>
<feature type="domain" description="Metallo-beta-lactamase" evidence="1">
    <location>
        <begin position="21"/>
        <end position="234"/>
    </location>
</feature>
<reference evidence="3" key="1">
    <citation type="journal article" date="2019" name="Int. J. Syst. Evol. Microbiol.">
        <title>The Global Catalogue of Microorganisms (GCM) 10K type strain sequencing project: providing services to taxonomists for standard genome sequencing and annotation.</title>
        <authorList>
            <consortium name="The Broad Institute Genomics Platform"/>
            <consortium name="The Broad Institute Genome Sequencing Center for Infectious Disease"/>
            <person name="Wu L."/>
            <person name="Ma J."/>
        </authorList>
    </citation>
    <scope>NUCLEOTIDE SEQUENCE [LARGE SCALE GENOMIC DNA]</scope>
    <source>
        <strain evidence="3">CCUG 56607</strain>
    </source>
</reference>
<dbReference type="PANTHER" id="PTHR23131">
    <property type="entry name" value="ENDORIBONUCLEASE LACTB2"/>
    <property type="match status" value="1"/>
</dbReference>
<dbReference type="InterPro" id="IPR050662">
    <property type="entry name" value="Sec-metab_biosynth-thioest"/>
</dbReference>
<dbReference type="SUPFAM" id="SSF56281">
    <property type="entry name" value="Metallo-hydrolase/oxidoreductase"/>
    <property type="match status" value="1"/>
</dbReference>
<dbReference type="PANTHER" id="PTHR23131:SF4">
    <property type="entry name" value="METALLO-BETA-LACTAMASE SUPERFAMILY POTEIN"/>
    <property type="match status" value="1"/>
</dbReference>
<dbReference type="SMART" id="SM00849">
    <property type="entry name" value="Lactamase_B"/>
    <property type="match status" value="1"/>
</dbReference>
<dbReference type="Pfam" id="PF00753">
    <property type="entry name" value="Lactamase_B"/>
    <property type="match status" value="1"/>
</dbReference>
<evidence type="ECO:0000313" key="3">
    <source>
        <dbReference type="Proteomes" id="UP001596990"/>
    </source>
</evidence>
<name>A0ABW3L1T8_9BACI</name>
<comment type="caution">
    <text evidence="2">The sequence shown here is derived from an EMBL/GenBank/DDBJ whole genome shotgun (WGS) entry which is preliminary data.</text>
</comment>
<dbReference type="InterPro" id="IPR001279">
    <property type="entry name" value="Metallo-B-lactamas"/>
</dbReference>
<accession>A0ABW3L1T8</accession>
<gene>
    <name evidence="2" type="ORF">ACFQ2J_05115</name>
</gene>
<evidence type="ECO:0000259" key="1">
    <source>
        <dbReference type="SMART" id="SM00849"/>
    </source>
</evidence>
<dbReference type="RefSeq" id="WP_386057183.1">
    <property type="nucleotide sequence ID" value="NZ_JBHTKL010000001.1"/>
</dbReference>
<dbReference type="Proteomes" id="UP001596990">
    <property type="component" value="Unassembled WGS sequence"/>
</dbReference>
<dbReference type="Gene3D" id="3.60.15.10">
    <property type="entry name" value="Ribonuclease Z/Hydroxyacylglutathione hydrolase-like"/>
    <property type="match status" value="1"/>
</dbReference>
<keyword evidence="3" id="KW-1185">Reference proteome</keyword>
<dbReference type="EMBL" id="JBHTKL010000001">
    <property type="protein sequence ID" value="MFD1018578.1"/>
    <property type="molecule type" value="Genomic_DNA"/>
</dbReference>
<sequence>MTRLKQKIAQITVPTPFAVGDVHLYVLKGDRLSIVDAGVKTEEAWEACQIQLKELGYRPEDIEQIILTHHHPDHIGLVERFTNARDIVAHANVNPWLKRDEAFFSRYETFFAGLYKEAGVPVQYEPFLKALRKPLMYTSEGEVTHTLVEGDSLPGHEGWTVLETPGHAQSHLSFYQEQDGSLIAGDHVLEHISSNPLLEPPYQEGEARPKPQLQYRHSLEKMLDYAIHTVYPGHGEVFGDPHPLIRKRLTKQAQRADHVRRIIGNEKMTAFQVCERLFPKHIETQFGLTMSETFGQLDFLLDRKLIDETEQNGVVFYENVRDSNE</sequence>
<organism evidence="2 3">
    <name type="scientific">Thalassobacillus hwangdonensis</name>
    <dbReference type="NCBI Taxonomy" id="546108"/>
    <lineage>
        <taxon>Bacteria</taxon>
        <taxon>Bacillati</taxon>
        <taxon>Bacillota</taxon>
        <taxon>Bacilli</taxon>
        <taxon>Bacillales</taxon>
        <taxon>Bacillaceae</taxon>
        <taxon>Thalassobacillus</taxon>
    </lineage>
</organism>
<proteinExistence type="predicted"/>
<protein>
    <submittedName>
        <fullName evidence="2">MBL fold metallo-hydrolase</fullName>
    </submittedName>
</protein>
<dbReference type="InterPro" id="IPR036866">
    <property type="entry name" value="RibonucZ/Hydroxyglut_hydro"/>
</dbReference>